<dbReference type="Gene3D" id="3.10.50.40">
    <property type="match status" value="1"/>
</dbReference>
<dbReference type="OrthoDB" id="5391048at2"/>
<proteinExistence type="predicted"/>
<protein>
    <submittedName>
        <fullName evidence="3">Peptidyl-prolyl cis-trans isomerase</fullName>
    </submittedName>
</protein>
<name>A0A328F8W6_9BACT</name>
<dbReference type="InterPro" id="IPR050245">
    <property type="entry name" value="PrsA_foldase"/>
</dbReference>
<keyword evidence="6" id="KW-1185">Reference proteome</keyword>
<dbReference type="PROSITE" id="PS01096">
    <property type="entry name" value="PPIC_PPIASE_1"/>
    <property type="match status" value="1"/>
</dbReference>
<sequence>MEDFMKKTWVLGLLAGVVCGSVLFVWGCQPKSDPLVEFDGGVLTSQDLDAHYEKLKNSSQFRGRTEQLTPEFVFDHAVNMEMIITKGLKEKLHQDPRIRAQIHAYMSDLFLKIMQDQLVPEINKDDFTEDQLKAFYEDNKDSYTTPAMLSVKMIKTDDENTALEAREQINSGDLDFIQAAARYSTDKKTANRGGDIGTRALKKFKPGWREVIGGLEPDVLSGPHQILDGWFLFELVAKTEPVVHTFEEKQAYIRNDLMYNQYRQAWQNTYDQLKKEYEVKVDQDQLDNFIRERTAKTDDSGEAA</sequence>
<evidence type="ECO:0000313" key="5">
    <source>
        <dbReference type="Proteomes" id="UP000248798"/>
    </source>
</evidence>
<dbReference type="GO" id="GO:0003755">
    <property type="term" value="F:peptidyl-prolyl cis-trans isomerase activity"/>
    <property type="evidence" value="ECO:0007669"/>
    <property type="project" value="UniProtKB-KW"/>
</dbReference>
<gene>
    <name evidence="4" type="ORF">DO021_17905</name>
    <name evidence="3" type="ORF">EYB58_03750</name>
</gene>
<dbReference type="Proteomes" id="UP000248798">
    <property type="component" value="Unassembled WGS sequence"/>
</dbReference>
<dbReference type="Proteomes" id="UP000293902">
    <property type="component" value="Chromosome"/>
</dbReference>
<dbReference type="PANTHER" id="PTHR47245">
    <property type="entry name" value="PEPTIDYLPROLYL ISOMERASE"/>
    <property type="match status" value="1"/>
</dbReference>
<dbReference type="InterPro" id="IPR023058">
    <property type="entry name" value="PPIase_PpiC_CS"/>
</dbReference>
<evidence type="ECO:0000313" key="6">
    <source>
        <dbReference type="Proteomes" id="UP000293902"/>
    </source>
</evidence>
<dbReference type="InterPro" id="IPR046357">
    <property type="entry name" value="PPIase_dom_sf"/>
</dbReference>
<dbReference type="EMBL" id="QLNI01000041">
    <property type="protein sequence ID" value="RAM00666.1"/>
    <property type="molecule type" value="Genomic_DNA"/>
</dbReference>
<dbReference type="InterPro" id="IPR000297">
    <property type="entry name" value="PPIase_PpiC"/>
</dbReference>
<keyword evidence="1 3" id="KW-0413">Isomerase</keyword>
<accession>A0A328F8W6</accession>
<evidence type="ECO:0000313" key="4">
    <source>
        <dbReference type="EMBL" id="RAM00666.1"/>
    </source>
</evidence>
<dbReference type="PANTHER" id="PTHR47245:SF2">
    <property type="entry name" value="PEPTIDYL-PROLYL CIS-TRANS ISOMERASE HP_0175-RELATED"/>
    <property type="match status" value="1"/>
</dbReference>
<evidence type="ECO:0000256" key="1">
    <source>
        <dbReference type="PROSITE-ProRule" id="PRU00278"/>
    </source>
</evidence>
<dbReference type="SUPFAM" id="SSF54534">
    <property type="entry name" value="FKBP-like"/>
    <property type="match status" value="1"/>
</dbReference>
<organism evidence="4 5">
    <name type="scientific">Desulfobacter hydrogenophilus</name>
    <dbReference type="NCBI Taxonomy" id="2291"/>
    <lineage>
        <taxon>Bacteria</taxon>
        <taxon>Pseudomonadati</taxon>
        <taxon>Thermodesulfobacteriota</taxon>
        <taxon>Desulfobacteria</taxon>
        <taxon>Desulfobacterales</taxon>
        <taxon>Desulfobacteraceae</taxon>
        <taxon>Desulfobacter</taxon>
    </lineage>
</organism>
<evidence type="ECO:0000313" key="3">
    <source>
        <dbReference type="EMBL" id="QBH12115.1"/>
    </source>
</evidence>
<dbReference type="AlphaFoldDB" id="A0A328F8W6"/>
<dbReference type="PROSITE" id="PS50198">
    <property type="entry name" value="PPIC_PPIASE_2"/>
    <property type="match status" value="1"/>
</dbReference>
<reference evidence="3 6" key="2">
    <citation type="submission" date="2019-02" db="EMBL/GenBank/DDBJ databases">
        <title>Complete genome sequence of Desulfobacter hydrogenophilus AcRS1.</title>
        <authorList>
            <person name="Marietou A."/>
            <person name="Lund M.B."/>
            <person name="Marshall I.P.G."/>
            <person name="Schreiber L."/>
            <person name="Jorgensen B."/>
        </authorList>
    </citation>
    <scope>NUCLEOTIDE SEQUENCE [LARGE SCALE GENOMIC DNA]</scope>
    <source>
        <strain evidence="3 6">AcRS1</strain>
    </source>
</reference>
<feature type="domain" description="PpiC" evidence="2">
    <location>
        <begin position="146"/>
        <end position="237"/>
    </location>
</feature>
<keyword evidence="1" id="KW-0697">Rotamase</keyword>
<reference evidence="4 5" key="1">
    <citation type="submission" date="2018-06" db="EMBL/GenBank/DDBJ databases">
        <title>Complete Genome Sequence of Desulfobacter hydrogenophilus (DSM3380).</title>
        <authorList>
            <person name="Marietou A."/>
            <person name="Schreiber L."/>
            <person name="Marshall I."/>
            <person name="Jorgensen B."/>
        </authorList>
    </citation>
    <scope>NUCLEOTIDE SEQUENCE [LARGE SCALE GENOMIC DNA]</scope>
    <source>
        <strain evidence="4 5">DSM 3380</strain>
    </source>
</reference>
<dbReference type="Pfam" id="PF13145">
    <property type="entry name" value="Rotamase_2"/>
    <property type="match status" value="1"/>
</dbReference>
<dbReference type="EMBL" id="CP036313">
    <property type="protein sequence ID" value="QBH12115.1"/>
    <property type="molecule type" value="Genomic_DNA"/>
</dbReference>
<evidence type="ECO:0000259" key="2">
    <source>
        <dbReference type="PROSITE" id="PS50198"/>
    </source>
</evidence>